<evidence type="ECO:0000313" key="3">
    <source>
        <dbReference type="Proteomes" id="UP000015354"/>
    </source>
</evidence>
<feature type="compositionally biased region" description="Basic and acidic residues" evidence="1">
    <location>
        <begin position="314"/>
        <end position="333"/>
    </location>
</feature>
<organism evidence="2 3">
    <name type="scientific">Strigomonas culicis</name>
    <dbReference type="NCBI Taxonomy" id="28005"/>
    <lineage>
        <taxon>Eukaryota</taxon>
        <taxon>Discoba</taxon>
        <taxon>Euglenozoa</taxon>
        <taxon>Kinetoplastea</taxon>
        <taxon>Metakinetoplastina</taxon>
        <taxon>Trypanosomatida</taxon>
        <taxon>Trypanosomatidae</taxon>
        <taxon>Strigomonadinae</taxon>
        <taxon>Strigomonas</taxon>
    </lineage>
</organism>
<dbReference type="AlphaFoldDB" id="S9U7T2"/>
<feature type="compositionally biased region" description="Basic and acidic residues" evidence="1">
    <location>
        <begin position="180"/>
        <end position="220"/>
    </location>
</feature>
<comment type="caution">
    <text evidence="2">The sequence shown here is derived from an EMBL/GenBank/DDBJ whole genome shotgun (WGS) entry which is preliminary data.</text>
</comment>
<gene>
    <name evidence="2" type="ORF">STCU_06069</name>
</gene>
<accession>S9U7T2</accession>
<feature type="region of interest" description="Disordered" evidence="1">
    <location>
        <begin position="114"/>
        <end position="344"/>
    </location>
</feature>
<dbReference type="EMBL" id="ATMH01006069">
    <property type="protein sequence ID" value="EPY26807.1"/>
    <property type="molecule type" value="Genomic_DNA"/>
</dbReference>
<reference evidence="2 3" key="1">
    <citation type="journal article" date="2013" name="PLoS ONE">
        <title>Predicting the Proteins of Angomonas deanei, Strigomonas culicis and Their Respective Endosymbionts Reveals New Aspects of the Trypanosomatidae Family.</title>
        <authorList>
            <person name="Motta M.C."/>
            <person name="Martins A.C."/>
            <person name="de Souza S.S."/>
            <person name="Catta-Preta C.M."/>
            <person name="Silva R."/>
            <person name="Klein C.C."/>
            <person name="de Almeida L.G."/>
            <person name="de Lima Cunha O."/>
            <person name="Ciapina L.P."/>
            <person name="Brocchi M."/>
            <person name="Colabardini A.C."/>
            <person name="de Araujo Lima B."/>
            <person name="Machado C.R."/>
            <person name="de Almeida Soares C.M."/>
            <person name="Probst C.M."/>
            <person name="de Menezes C.B."/>
            <person name="Thompson C.E."/>
            <person name="Bartholomeu D.C."/>
            <person name="Gradia D.F."/>
            <person name="Pavoni D.P."/>
            <person name="Grisard E.C."/>
            <person name="Fantinatti-Garboggini F."/>
            <person name="Marchini F.K."/>
            <person name="Rodrigues-Luiz G.F."/>
            <person name="Wagner G."/>
            <person name="Goldman G.H."/>
            <person name="Fietto J.L."/>
            <person name="Elias M.C."/>
            <person name="Goldman M.H."/>
            <person name="Sagot M.F."/>
            <person name="Pereira M."/>
            <person name="Stoco P.H."/>
            <person name="de Mendonca-Neto R.P."/>
            <person name="Teixeira S.M."/>
            <person name="Maciel T.E."/>
            <person name="de Oliveira Mendes T.A."/>
            <person name="Urmenyi T.P."/>
            <person name="de Souza W."/>
            <person name="Schenkman S."/>
            <person name="de Vasconcelos A.T."/>
        </authorList>
    </citation>
    <scope>NUCLEOTIDE SEQUENCE [LARGE SCALE GENOMIC DNA]</scope>
</reference>
<proteinExistence type="predicted"/>
<evidence type="ECO:0000256" key="1">
    <source>
        <dbReference type="SAM" id="MobiDB-lite"/>
    </source>
</evidence>
<dbReference type="Proteomes" id="UP000015354">
    <property type="component" value="Unassembled WGS sequence"/>
</dbReference>
<evidence type="ECO:0000313" key="2">
    <source>
        <dbReference type="EMBL" id="EPY26807.1"/>
    </source>
</evidence>
<protein>
    <submittedName>
        <fullName evidence="2">Solute carrier family 39 (Zinc transporter), member 1/2/3</fullName>
    </submittedName>
</protein>
<keyword evidence="3" id="KW-1185">Reference proteome</keyword>
<feature type="compositionally biased region" description="Basic and acidic residues" evidence="1">
    <location>
        <begin position="359"/>
        <end position="373"/>
    </location>
</feature>
<feature type="compositionally biased region" description="Gly residues" evidence="1">
    <location>
        <begin position="140"/>
        <end position="154"/>
    </location>
</feature>
<feature type="compositionally biased region" description="Gly residues" evidence="1">
    <location>
        <begin position="119"/>
        <end position="128"/>
    </location>
</feature>
<feature type="compositionally biased region" description="Basic residues" evidence="1">
    <location>
        <begin position="287"/>
        <end position="313"/>
    </location>
</feature>
<feature type="region of interest" description="Disordered" evidence="1">
    <location>
        <begin position="359"/>
        <end position="396"/>
    </location>
</feature>
<sequence>MGQSVSETTSLCEGLAGRLQPRTARGRDHHRAELERVGHDAAHDHQIHPVPAAPAVHLRDREDGGHRRAALRVDGAPAAGRGRGLRRGLRAGELHGVVQRLRLHVLHRVGAADARDGLLPGGGDGALGGQEARRPRAEAEGGGAAQAGGEGGGAGRRRVRPGGPRGADGRRGGGGARRQPRADVPRPPELRPRARPDGAGRGRGEGRAARPQPRLRDAGRQEPAAPHHRGHLHGVRRDAALRVRGARARPQLGRGAQAAADRHRVPPAVRGHVAGQPAGGREVPRGAGHHPGPHLLHLRAARHGGRDHRRQRAAGRDVGPRLRHDARDPEQLLRGHSAVPGLQPALHRLHGRREALLRADDPPPAHALREGPDGQRQPAPQGEEGHPLRGAVDGHGPHGAGRQVAVSDYVCFVSSFICFPTSRINLFFFFF</sequence>
<name>S9U7T2_9TRYP</name>